<dbReference type="PROSITE" id="PS51013">
    <property type="entry name" value="PANNEXIN"/>
    <property type="match status" value="1"/>
</dbReference>
<keyword evidence="10 12" id="KW-0472">Membrane</keyword>
<organism evidence="13 14">
    <name type="scientific">Ditylenchus destructor</name>
    <dbReference type="NCBI Taxonomy" id="166010"/>
    <lineage>
        <taxon>Eukaryota</taxon>
        <taxon>Metazoa</taxon>
        <taxon>Ecdysozoa</taxon>
        <taxon>Nematoda</taxon>
        <taxon>Chromadorea</taxon>
        <taxon>Rhabditida</taxon>
        <taxon>Tylenchina</taxon>
        <taxon>Tylenchomorpha</taxon>
        <taxon>Sphaerularioidea</taxon>
        <taxon>Anguinidae</taxon>
        <taxon>Anguininae</taxon>
        <taxon>Ditylenchus</taxon>
    </lineage>
</organism>
<protein>
    <recommendedName>
        <fullName evidence="12">Innexin</fullName>
    </recommendedName>
</protein>
<evidence type="ECO:0000256" key="7">
    <source>
        <dbReference type="ARBA" id="ARBA00022949"/>
    </source>
</evidence>
<evidence type="ECO:0000256" key="10">
    <source>
        <dbReference type="ARBA" id="ARBA00023136"/>
    </source>
</evidence>
<accession>A0AAD4NEI0</accession>
<evidence type="ECO:0000256" key="11">
    <source>
        <dbReference type="ARBA" id="ARBA00023303"/>
    </source>
</evidence>
<dbReference type="GO" id="GO:0005243">
    <property type="term" value="F:gap junction channel activity"/>
    <property type="evidence" value="ECO:0007669"/>
    <property type="project" value="TreeGrafter"/>
</dbReference>
<dbReference type="InterPro" id="IPR000990">
    <property type="entry name" value="Innexin"/>
</dbReference>
<comment type="caution">
    <text evidence="12">Lacks conserved residue(s) required for the propagation of feature annotation.</text>
</comment>
<sequence length="562" mass="65413">MFCVLIHLKNQNTILDFSEFAQIVHLSLGTCQETIGLGQKRSDDDAVDRINYFYTPMILGFLAMGVSLKQYVGEPLQCWVPAQFKDAWESYAERYCFVENTYFVSLNETFPRSELEREERQITYYQWVPFMLFAQMIFLILPKMVWNAFYFQSGIHVHSIVQEAMTSTKLKKQGKHLAKKVLKKEDQQLEGVQNASHYLMNVLNYNIDRKNINKKVENPSHNYVTNLYLTFKFFNWFMVTAQLYVLNWFLSPEYSYFWGYQILVDLLNGRHWHDSGHFPRVTYCDIAVREQGGHLVPHTFQCVLMINMFIEKMYIFIWFWLVFTSVVGFCSFTWWLAQSLNTYGAVAFVKRHIQLGNRHGMREKICDNDVDRFVRRKLCRDGVTILRLIKSNCGPFVASQLSVQMWNAFKEDEKAERYGSNYMNKMAQAMSRKQSKQSNPDATVQWAGKQIFTQDNIAPQGKLSFSNMHPATPANTPATNNALIPPIMDNRLRDEFKRRASILGIPMEEEDELKSAQIITTDHMDQAQGWANIDIADNHAAHSRMPSATDYTDTIVSGLHNQ</sequence>
<keyword evidence="11 12" id="KW-0407">Ion channel</keyword>
<evidence type="ECO:0000313" key="14">
    <source>
        <dbReference type="Proteomes" id="UP001201812"/>
    </source>
</evidence>
<evidence type="ECO:0000256" key="12">
    <source>
        <dbReference type="RuleBase" id="RU010713"/>
    </source>
</evidence>
<dbReference type="PANTHER" id="PTHR11893">
    <property type="entry name" value="INNEXIN"/>
    <property type="match status" value="1"/>
</dbReference>
<evidence type="ECO:0000256" key="9">
    <source>
        <dbReference type="ARBA" id="ARBA00023065"/>
    </source>
</evidence>
<keyword evidence="8 12" id="KW-1133">Transmembrane helix</keyword>
<dbReference type="Proteomes" id="UP001201812">
    <property type="component" value="Unassembled WGS sequence"/>
</dbReference>
<dbReference type="GO" id="GO:0005886">
    <property type="term" value="C:plasma membrane"/>
    <property type="evidence" value="ECO:0007669"/>
    <property type="project" value="UniProtKB-SubCell"/>
</dbReference>
<dbReference type="PRINTS" id="PR01262">
    <property type="entry name" value="INNEXIN"/>
</dbReference>
<gene>
    <name evidence="12" type="primary">inx</name>
    <name evidence="13" type="ORF">DdX_04418</name>
</gene>
<evidence type="ECO:0000256" key="3">
    <source>
        <dbReference type="ARBA" id="ARBA00022448"/>
    </source>
</evidence>
<feature type="transmembrane region" description="Helical" evidence="12">
    <location>
        <begin position="233"/>
        <end position="250"/>
    </location>
</feature>
<keyword evidence="6" id="KW-0303">Gap junction</keyword>
<evidence type="ECO:0000256" key="4">
    <source>
        <dbReference type="ARBA" id="ARBA00022475"/>
    </source>
</evidence>
<keyword evidence="7" id="KW-0965">Cell junction</keyword>
<keyword evidence="14" id="KW-1185">Reference proteome</keyword>
<comment type="subcellular location">
    <subcellularLocation>
        <location evidence="1">Cell junction</location>
        <location evidence="1">Gap junction</location>
    </subcellularLocation>
    <subcellularLocation>
        <location evidence="2 12">Cell membrane</location>
        <topology evidence="2 12">Multi-pass membrane protein</topology>
    </subcellularLocation>
</comment>
<dbReference type="AlphaFoldDB" id="A0AAD4NEI0"/>
<comment type="function">
    <text evidence="12">Structural component of the gap junctions.</text>
</comment>
<evidence type="ECO:0000256" key="2">
    <source>
        <dbReference type="ARBA" id="ARBA00004651"/>
    </source>
</evidence>
<keyword evidence="9 12" id="KW-0406">Ion transport</keyword>
<comment type="similarity">
    <text evidence="12">Belongs to the pannexin family.</text>
</comment>
<evidence type="ECO:0000256" key="8">
    <source>
        <dbReference type="ARBA" id="ARBA00022989"/>
    </source>
</evidence>
<dbReference type="Pfam" id="PF00876">
    <property type="entry name" value="Innexin"/>
    <property type="match status" value="1"/>
</dbReference>
<keyword evidence="3 12" id="KW-0813">Transport</keyword>
<evidence type="ECO:0000256" key="1">
    <source>
        <dbReference type="ARBA" id="ARBA00004610"/>
    </source>
</evidence>
<evidence type="ECO:0000313" key="13">
    <source>
        <dbReference type="EMBL" id="KAI1722114.1"/>
    </source>
</evidence>
<keyword evidence="4" id="KW-1003">Cell membrane</keyword>
<feature type="transmembrane region" description="Helical" evidence="12">
    <location>
        <begin position="122"/>
        <end position="141"/>
    </location>
</feature>
<dbReference type="EMBL" id="JAKKPZ010000004">
    <property type="protein sequence ID" value="KAI1722114.1"/>
    <property type="molecule type" value="Genomic_DNA"/>
</dbReference>
<dbReference type="PANTHER" id="PTHR11893:SF36">
    <property type="entry name" value="INNEXIN-5"/>
    <property type="match status" value="1"/>
</dbReference>
<evidence type="ECO:0000256" key="6">
    <source>
        <dbReference type="ARBA" id="ARBA00022868"/>
    </source>
</evidence>
<dbReference type="GO" id="GO:0005921">
    <property type="term" value="C:gap junction"/>
    <property type="evidence" value="ECO:0007669"/>
    <property type="project" value="UniProtKB-SubCell"/>
</dbReference>
<reference evidence="13" key="1">
    <citation type="submission" date="2022-01" db="EMBL/GenBank/DDBJ databases">
        <title>Genome Sequence Resource for Two Populations of Ditylenchus destructor, the Migratory Endoparasitic Phytonematode.</title>
        <authorList>
            <person name="Zhang H."/>
            <person name="Lin R."/>
            <person name="Xie B."/>
        </authorList>
    </citation>
    <scope>NUCLEOTIDE SEQUENCE</scope>
    <source>
        <strain evidence="13">BazhouSP</strain>
    </source>
</reference>
<dbReference type="GO" id="GO:0034220">
    <property type="term" value="P:monoatomic ion transmembrane transport"/>
    <property type="evidence" value="ECO:0007669"/>
    <property type="project" value="UniProtKB-KW"/>
</dbReference>
<comment type="caution">
    <text evidence="13">The sequence shown here is derived from an EMBL/GenBank/DDBJ whole genome shotgun (WGS) entry which is preliminary data.</text>
</comment>
<name>A0AAD4NEI0_9BILA</name>
<evidence type="ECO:0000256" key="5">
    <source>
        <dbReference type="ARBA" id="ARBA00022692"/>
    </source>
</evidence>
<feature type="transmembrane region" description="Helical" evidence="12">
    <location>
        <begin position="315"/>
        <end position="337"/>
    </location>
</feature>
<keyword evidence="5 12" id="KW-0812">Transmembrane</keyword>
<proteinExistence type="inferred from homology"/>